<accession>A0A0E9QPD4</accession>
<reference evidence="1" key="1">
    <citation type="submission" date="2014-11" db="EMBL/GenBank/DDBJ databases">
        <authorList>
            <person name="Amaro Gonzalez C."/>
        </authorList>
    </citation>
    <scope>NUCLEOTIDE SEQUENCE</scope>
</reference>
<name>A0A0E9QPD4_ANGAN</name>
<sequence>MNNIIKVMTTRHIIVSDTFITDLQLLLLYEQMHRLATACSKN</sequence>
<dbReference type="AlphaFoldDB" id="A0A0E9QPD4"/>
<dbReference type="EMBL" id="GBXM01089801">
    <property type="protein sequence ID" value="JAH18776.1"/>
    <property type="molecule type" value="Transcribed_RNA"/>
</dbReference>
<organism evidence="1">
    <name type="scientific">Anguilla anguilla</name>
    <name type="common">European freshwater eel</name>
    <name type="synonym">Muraena anguilla</name>
    <dbReference type="NCBI Taxonomy" id="7936"/>
    <lineage>
        <taxon>Eukaryota</taxon>
        <taxon>Metazoa</taxon>
        <taxon>Chordata</taxon>
        <taxon>Craniata</taxon>
        <taxon>Vertebrata</taxon>
        <taxon>Euteleostomi</taxon>
        <taxon>Actinopterygii</taxon>
        <taxon>Neopterygii</taxon>
        <taxon>Teleostei</taxon>
        <taxon>Anguilliformes</taxon>
        <taxon>Anguillidae</taxon>
        <taxon>Anguilla</taxon>
    </lineage>
</organism>
<protein>
    <submittedName>
        <fullName evidence="1">Uncharacterized protein</fullName>
    </submittedName>
</protein>
<evidence type="ECO:0000313" key="1">
    <source>
        <dbReference type="EMBL" id="JAH18776.1"/>
    </source>
</evidence>
<reference evidence="1" key="2">
    <citation type="journal article" date="2015" name="Fish Shellfish Immunol.">
        <title>Early steps in the European eel (Anguilla anguilla)-Vibrio vulnificus interaction in the gills: Role of the RtxA13 toxin.</title>
        <authorList>
            <person name="Callol A."/>
            <person name="Pajuelo D."/>
            <person name="Ebbesson L."/>
            <person name="Teles M."/>
            <person name="MacKenzie S."/>
            <person name="Amaro C."/>
        </authorList>
    </citation>
    <scope>NUCLEOTIDE SEQUENCE</scope>
</reference>
<proteinExistence type="predicted"/>